<evidence type="ECO:0000256" key="2">
    <source>
        <dbReference type="ARBA" id="ARBA00023125"/>
    </source>
</evidence>
<keyword evidence="1" id="KW-0229">DNA integration</keyword>
<dbReference type="KEGG" id="noy:EXE57_14210"/>
<dbReference type="InterPro" id="IPR050090">
    <property type="entry name" value="Tyrosine_recombinase_XerCD"/>
</dbReference>
<accession>A0A4P7GQS0</accession>
<dbReference type="Gene3D" id="1.10.150.130">
    <property type="match status" value="1"/>
</dbReference>
<dbReference type="GO" id="GO:0003677">
    <property type="term" value="F:DNA binding"/>
    <property type="evidence" value="ECO:0007669"/>
    <property type="project" value="UniProtKB-UniRule"/>
</dbReference>
<keyword evidence="8" id="KW-1185">Reference proteome</keyword>
<dbReference type="InterPro" id="IPR010998">
    <property type="entry name" value="Integrase_recombinase_N"/>
</dbReference>
<dbReference type="PROSITE" id="PS51900">
    <property type="entry name" value="CB"/>
    <property type="match status" value="1"/>
</dbReference>
<dbReference type="Pfam" id="PF00589">
    <property type="entry name" value="Phage_integrase"/>
    <property type="match status" value="1"/>
</dbReference>
<dbReference type="InterPro" id="IPR013762">
    <property type="entry name" value="Integrase-like_cat_sf"/>
</dbReference>
<organism evidence="7 8">
    <name type="scientific">Nocardioides euryhalodurans</name>
    <dbReference type="NCBI Taxonomy" id="2518370"/>
    <lineage>
        <taxon>Bacteria</taxon>
        <taxon>Bacillati</taxon>
        <taxon>Actinomycetota</taxon>
        <taxon>Actinomycetes</taxon>
        <taxon>Propionibacteriales</taxon>
        <taxon>Nocardioidaceae</taxon>
        <taxon>Nocardioides</taxon>
    </lineage>
</organism>
<evidence type="ECO:0000259" key="5">
    <source>
        <dbReference type="PROSITE" id="PS51898"/>
    </source>
</evidence>
<evidence type="ECO:0000256" key="1">
    <source>
        <dbReference type="ARBA" id="ARBA00022908"/>
    </source>
</evidence>
<dbReference type="CDD" id="cd01189">
    <property type="entry name" value="INT_ICEBs1_C_like"/>
    <property type="match status" value="1"/>
</dbReference>
<evidence type="ECO:0000259" key="6">
    <source>
        <dbReference type="PROSITE" id="PS51900"/>
    </source>
</evidence>
<dbReference type="InterPro" id="IPR011010">
    <property type="entry name" value="DNA_brk_join_enz"/>
</dbReference>
<dbReference type="AlphaFoldDB" id="A0A4P7GQS0"/>
<keyword evidence="2 4" id="KW-0238">DNA-binding</keyword>
<dbReference type="Pfam" id="PF14659">
    <property type="entry name" value="Phage_int_SAM_3"/>
    <property type="match status" value="1"/>
</dbReference>
<dbReference type="InterPro" id="IPR044068">
    <property type="entry name" value="CB"/>
</dbReference>
<dbReference type="PANTHER" id="PTHR30349:SF91">
    <property type="entry name" value="INTA PROTEIN"/>
    <property type="match status" value="1"/>
</dbReference>
<dbReference type="GO" id="GO:0006310">
    <property type="term" value="P:DNA recombination"/>
    <property type="evidence" value="ECO:0007669"/>
    <property type="project" value="UniProtKB-KW"/>
</dbReference>
<gene>
    <name evidence="7" type="ORF">EXE57_14210</name>
</gene>
<dbReference type="SUPFAM" id="SSF56349">
    <property type="entry name" value="DNA breaking-rejoining enzymes"/>
    <property type="match status" value="1"/>
</dbReference>
<evidence type="ECO:0000313" key="8">
    <source>
        <dbReference type="Proteomes" id="UP000294894"/>
    </source>
</evidence>
<reference evidence="7 8" key="1">
    <citation type="submission" date="2019-03" db="EMBL/GenBank/DDBJ databases">
        <title>Three New Species of Nocardioides, Nocardioides euryhalodurans sp. nov., Nocardioides seonyuensis sp. nov. and Nocardioides eburneoflavus sp. nov., Iolated from Soil.</title>
        <authorList>
            <person name="Roh S.G."/>
            <person name="Lee C."/>
            <person name="Kim M.-K."/>
            <person name="Kim S.B."/>
        </authorList>
    </citation>
    <scope>NUCLEOTIDE SEQUENCE [LARGE SCALE GENOMIC DNA]</scope>
    <source>
        <strain evidence="7 8">MMS17-SY117</strain>
    </source>
</reference>
<feature type="domain" description="Core-binding (CB)" evidence="6">
    <location>
        <begin position="62"/>
        <end position="150"/>
    </location>
</feature>
<name>A0A4P7GQS0_9ACTN</name>
<dbReference type="PROSITE" id="PS51898">
    <property type="entry name" value="TYR_RECOMBINASE"/>
    <property type="match status" value="1"/>
</dbReference>
<keyword evidence="3" id="KW-0233">DNA recombination</keyword>
<dbReference type="PANTHER" id="PTHR30349">
    <property type="entry name" value="PHAGE INTEGRASE-RELATED"/>
    <property type="match status" value="1"/>
</dbReference>
<feature type="domain" description="Tyr recombinase" evidence="5">
    <location>
        <begin position="172"/>
        <end position="369"/>
    </location>
</feature>
<evidence type="ECO:0000256" key="4">
    <source>
        <dbReference type="PROSITE-ProRule" id="PRU01248"/>
    </source>
</evidence>
<evidence type="ECO:0000256" key="3">
    <source>
        <dbReference type="ARBA" id="ARBA00023172"/>
    </source>
</evidence>
<protein>
    <submittedName>
        <fullName evidence="7">Site-specific integrase</fullName>
    </submittedName>
</protein>
<evidence type="ECO:0000313" key="7">
    <source>
        <dbReference type="EMBL" id="QBR94520.1"/>
    </source>
</evidence>
<dbReference type="EMBL" id="CP038267">
    <property type="protein sequence ID" value="QBR94520.1"/>
    <property type="molecule type" value="Genomic_DNA"/>
</dbReference>
<dbReference type="OrthoDB" id="148546at2"/>
<proteinExistence type="predicted"/>
<dbReference type="Proteomes" id="UP000294894">
    <property type="component" value="Chromosome"/>
</dbReference>
<dbReference type="GO" id="GO:0015074">
    <property type="term" value="P:DNA integration"/>
    <property type="evidence" value="ECO:0007669"/>
    <property type="project" value="UniProtKB-KW"/>
</dbReference>
<sequence>MRDGIIKRGRTWSYVVREPDPATGRTRPRWVGGFPTRKAAQAARDAARHALNRGTYVAPQELTVAAYLDQWLEAHANQVKPSTLRSYQEKVDLYLKPSLGSLRLQALSPSRLSPVWRELYASGGRGGTGLSVRTVEFARAVLRRALNDAVVDRLLEVNPVLGSKLPKRDGKPQHKTWTGEQVSSFLGAVAETRWAPLWELAAGTGMRRGELMGLRWTDIDLDEAIVAVDRSTTQIGKDRVTTSPKNHERRRVAIDPHLVLVLRSWRKQQAEERLAWGEAYEHTEGWVFTWESGRPLLPDYVTKNWIKAQQASGLPRLTLHELRHTHATILLRAGTPVHIVSKRLGHKDPSVTLNVYADVIPEDDQSAVQIFSQAVWGGAS</sequence>
<dbReference type="InterPro" id="IPR002104">
    <property type="entry name" value="Integrase_catalytic"/>
</dbReference>
<dbReference type="Gene3D" id="1.10.443.10">
    <property type="entry name" value="Intergrase catalytic core"/>
    <property type="match status" value="1"/>
</dbReference>
<dbReference type="InterPro" id="IPR004107">
    <property type="entry name" value="Integrase_SAM-like_N"/>
</dbReference>